<dbReference type="GO" id="GO:0005737">
    <property type="term" value="C:cytoplasm"/>
    <property type="evidence" value="ECO:0007669"/>
    <property type="project" value="InterPro"/>
</dbReference>
<dbReference type="AlphaFoldDB" id="A0A382N3H9"/>
<dbReference type="EMBL" id="UINC01097762">
    <property type="protein sequence ID" value="SVC55744.1"/>
    <property type="molecule type" value="Genomic_DNA"/>
</dbReference>
<reference evidence="8" key="1">
    <citation type="submission" date="2018-05" db="EMBL/GenBank/DDBJ databases">
        <authorList>
            <person name="Lanie J.A."/>
            <person name="Ng W.-L."/>
            <person name="Kazmierczak K.M."/>
            <person name="Andrzejewski T.M."/>
            <person name="Davidsen T.M."/>
            <person name="Wayne K.J."/>
            <person name="Tettelin H."/>
            <person name="Glass J.I."/>
            <person name="Rusch D."/>
            <person name="Podicherti R."/>
            <person name="Tsui H.-C.T."/>
            <person name="Winkler M.E."/>
        </authorList>
    </citation>
    <scope>NUCLEOTIDE SEQUENCE</scope>
</reference>
<dbReference type="Gene3D" id="2.30.40.10">
    <property type="entry name" value="Urease, subunit C, domain 1"/>
    <property type="match status" value="1"/>
</dbReference>
<dbReference type="SUPFAM" id="SSF51556">
    <property type="entry name" value="Metallo-dependent hydrolases"/>
    <property type="match status" value="1"/>
</dbReference>
<dbReference type="GO" id="GO:0019556">
    <property type="term" value="P:L-histidine catabolic process to glutamate and formamide"/>
    <property type="evidence" value="ECO:0007669"/>
    <property type="project" value="InterPro"/>
</dbReference>
<dbReference type="GO" id="GO:0046872">
    <property type="term" value="F:metal ion binding"/>
    <property type="evidence" value="ECO:0007669"/>
    <property type="project" value="UniProtKB-KW"/>
</dbReference>
<evidence type="ECO:0000256" key="2">
    <source>
        <dbReference type="ARBA" id="ARBA00012864"/>
    </source>
</evidence>
<dbReference type="Gene3D" id="3.20.20.140">
    <property type="entry name" value="Metal-dependent hydrolases"/>
    <property type="match status" value="1"/>
</dbReference>
<protein>
    <recommendedName>
        <fullName evidence="2">imidazolonepropionase</fullName>
        <ecNumber evidence="2">3.5.2.7</ecNumber>
    </recommendedName>
</protein>
<keyword evidence="6" id="KW-0862">Zinc</keyword>
<proteinExistence type="predicted"/>
<evidence type="ECO:0000313" key="8">
    <source>
        <dbReference type="EMBL" id="SVC55744.1"/>
    </source>
</evidence>
<keyword evidence="4" id="KW-0378">Hydrolase</keyword>
<keyword evidence="7" id="KW-0408">Iron</keyword>
<dbReference type="PANTHER" id="PTHR42752">
    <property type="entry name" value="IMIDAZOLONEPROPIONASE"/>
    <property type="match status" value="1"/>
</dbReference>
<comment type="pathway">
    <text evidence="1">Amino-acid degradation.</text>
</comment>
<dbReference type="EC" id="3.5.2.7" evidence="2"/>
<keyword evidence="3" id="KW-0479">Metal-binding</keyword>
<evidence type="ECO:0000256" key="7">
    <source>
        <dbReference type="ARBA" id="ARBA00023004"/>
    </source>
</evidence>
<dbReference type="InterPro" id="IPR005920">
    <property type="entry name" value="HutI"/>
</dbReference>
<organism evidence="8">
    <name type="scientific">marine metagenome</name>
    <dbReference type="NCBI Taxonomy" id="408172"/>
    <lineage>
        <taxon>unclassified sequences</taxon>
        <taxon>metagenomes</taxon>
        <taxon>ecological metagenomes</taxon>
    </lineage>
</organism>
<evidence type="ECO:0000256" key="4">
    <source>
        <dbReference type="ARBA" id="ARBA00022801"/>
    </source>
</evidence>
<dbReference type="InterPro" id="IPR032466">
    <property type="entry name" value="Metal_Hydrolase"/>
</dbReference>
<dbReference type="SUPFAM" id="SSF51338">
    <property type="entry name" value="Composite domain of metallo-dependent hydrolases"/>
    <property type="match status" value="1"/>
</dbReference>
<gene>
    <name evidence="8" type="ORF">METZ01_LOCUS308598</name>
</gene>
<accession>A0A382N3H9</accession>
<keyword evidence="5" id="KW-0369">Histidine metabolism</keyword>
<evidence type="ECO:0000256" key="3">
    <source>
        <dbReference type="ARBA" id="ARBA00022723"/>
    </source>
</evidence>
<feature type="non-terminal residue" evidence="8">
    <location>
        <position position="192"/>
    </location>
</feature>
<dbReference type="GO" id="GO:0050480">
    <property type="term" value="F:imidazolonepropionase activity"/>
    <property type="evidence" value="ECO:0007669"/>
    <property type="project" value="UniProtKB-EC"/>
</dbReference>
<evidence type="ECO:0000256" key="1">
    <source>
        <dbReference type="ARBA" id="ARBA00005023"/>
    </source>
</evidence>
<sequence length="192" mass="20687">MKTADLLLYNASQIITCSASDGPRRGKDMQKVEIIEHGAVAVHEERIVGVGTSIDMESSYTATRAIDCSGKAICPGFVDPHTHVVYGGDRAGEFELRIKGASYLEIMAAGGGIINTVRHTREALVDELTASAVRRLNGMLALGTTTVEIKTGYGLDTESELKMLQVIEQLDRDHPCDIVPTFLGAHTVPAEF</sequence>
<name>A0A382N3H9_9ZZZZ</name>
<evidence type="ECO:0000256" key="6">
    <source>
        <dbReference type="ARBA" id="ARBA00022833"/>
    </source>
</evidence>
<evidence type="ECO:0000256" key="5">
    <source>
        <dbReference type="ARBA" id="ARBA00022808"/>
    </source>
</evidence>
<dbReference type="PANTHER" id="PTHR42752:SF1">
    <property type="entry name" value="IMIDAZOLONEPROPIONASE-RELATED"/>
    <property type="match status" value="1"/>
</dbReference>
<dbReference type="InterPro" id="IPR011059">
    <property type="entry name" value="Metal-dep_hydrolase_composite"/>
</dbReference>